<protein>
    <submittedName>
        <fullName evidence="1">Uncharacterized protein</fullName>
    </submittedName>
</protein>
<dbReference type="OrthoDB" id="2290530at2759"/>
<sequence>MTEPSSSKKSNNTVANENEIIKGLKTRTFYSRSSGARPHKADFIDVIDTVYKIEFWAETEWQQWSVQNFDCKAAKQNPGITRSEAHDDLSTLIKAFDKNSKKAQRLEQIKLALKTILVNDVNAHFWRIRAVKSVKQFIAQMSRAVAEENLTTATDSQEKYA</sequence>
<evidence type="ECO:0000313" key="1">
    <source>
        <dbReference type="EMBL" id="CEP17563.1"/>
    </source>
</evidence>
<proteinExistence type="predicted"/>
<name>A0A0B7NQH3_9FUNG</name>
<organism evidence="1 2">
    <name type="scientific">Parasitella parasitica</name>
    <dbReference type="NCBI Taxonomy" id="35722"/>
    <lineage>
        <taxon>Eukaryota</taxon>
        <taxon>Fungi</taxon>
        <taxon>Fungi incertae sedis</taxon>
        <taxon>Mucoromycota</taxon>
        <taxon>Mucoromycotina</taxon>
        <taxon>Mucoromycetes</taxon>
        <taxon>Mucorales</taxon>
        <taxon>Mucorineae</taxon>
        <taxon>Mucoraceae</taxon>
        <taxon>Parasitella</taxon>
    </lineage>
</organism>
<evidence type="ECO:0000313" key="2">
    <source>
        <dbReference type="Proteomes" id="UP000054107"/>
    </source>
</evidence>
<dbReference type="EMBL" id="LN733710">
    <property type="protein sequence ID" value="CEP17563.1"/>
    <property type="molecule type" value="Genomic_DNA"/>
</dbReference>
<dbReference type="AlphaFoldDB" id="A0A0B7NQH3"/>
<reference evidence="1 2" key="1">
    <citation type="submission" date="2014-09" db="EMBL/GenBank/DDBJ databases">
        <authorList>
            <person name="Ellenberger Sabrina"/>
        </authorList>
    </citation>
    <scope>NUCLEOTIDE SEQUENCE [LARGE SCALE GENOMIC DNA]</scope>
    <source>
        <strain evidence="1 2">CBS 412.66</strain>
    </source>
</reference>
<dbReference type="Proteomes" id="UP000054107">
    <property type="component" value="Unassembled WGS sequence"/>
</dbReference>
<accession>A0A0B7NQH3</accession>
<keyword evidence="2" id="KW-1185">Reference proteome</keyword>
<gene>
    <name evidence="1" type="primary">PARPA_11861.1 scaffold 44722</name>
</gene>